<proteinExistence type="predicted"/>
<dbReference type="SUPFAM" id="SSF48008">
    <property type="entry name" value="GntR ligand-binding domain-like"/>
    <property type="match status" value="1"/>
</dbReference>
<dbReference type="Gene3D" id="1.10.10.10">
    <property type="entry name" value="Winged helix-like DNA-binding domain superfamily/Winged helix DNA-binding domain"/>
    <property type="match status" value="1"/>
</dbReference>
<organism evidence="5 6">
    <name type="scientific">Hydrogenophaga atypica</name>
    <dbReference type="NCBI Taxonomy" id="249409"/>
    <lineage>
        <taxon>Bacteria</taxon>
        <taxon>Pseudomonadati</taxon>
        <taxon>Pseudomonadota</taxon>
        <taxon>Betaproteobacteria</taxon>
        <taxon>Burkholderiales</taxon>
        <taxon>Comamonadaceae</taxon>
        <taxon>Hydrogenophaga</taxon>
    </lineage>
</organism>
<dbReference type="CDD" id="cd07377">
    <property type="entry name" value="WHTH_GntR"/>
    <property type="match status" value="1"/>
</dbReference>
<keyword evidence="3" id="KW-0804">Transcription</keyword>
<dbReference type="Proteomes" id="UP001596501">
    <property type="component" value="Unassembled WGS sequence"/>
</dbReference>
<sequence length="239" mass="26694">MSVEQIQRRKIYQEVLDRLLLRIRAGEWKPGDQLPAERELMAFYGVGRPAVREALQDLARSGIVEIAHGERARVVVPTADLLIEQIAGGAQHLLRMQPVMLEHLKDARVFLEAGLCRIAAERATDADVARLRQRLDEHRAALSAMDLFLQRDMLFHREIATIAGNPIFPAIVEALFNWASAYYQTIVRAPGAEQVTLAEHTRILDAIAARDPAAAEQAMRDHLLRASDLYQTVPQPAGA</sequence>
<dbReference type="InterPro" id="IPR036390">
    <property type="entry name" value="WH_DNA-bd_sf"/>
</dbReference>
<evidence type="ECO:0000313" key="6">
    <source>
        <dbReference type="Proteomes" id="UP001596501"/>
    </source>
</evidence>
<keyword evidence="1" id="KW-0805">Transcription regulation</keyword>
<keyword evidence="6" id="KW-1185">Reference proteome</keyword>
<dbReference type="NCBIfam" id="NF003011">
    <property type="entry name" value="PRK03837.1"/>
    <property type="match status" value="1"/>
</dbReference>
<keyword evidence="2" id="KW-0238">DNA-binding</keyword>
<protein>
    <submittedName>
        <fullName evidence="5">Transcriptional regulator NanR</fullName>
    </submittedName>
</protein>
<evidence type="ECO:0000256" key="1">
    <source>
        <dbReference type="ARBA" id="ARBA00023015"/>
    </source>
</evidence>
<dbReference type="SUPFAM" id="SSF46785">
    <property type="entry name" value="Winged helix' DNA-binding domain"/>
    <property type="match status" value="1"/>
</dbReference>
<dbReference type="PROSITE" id="PS50949">
    <property type="entry name" value="HTH_GNTR"/>
    <property type="match status" value="1"/>
</dbReference>
<evidence type="ECO:0000256" key="3">
    <source>
        <dbReference type="ARBA" id="ARBA00023163"/>
    </source>
</evidence>
<dbReference type="PANTHER" id="PTHR43537:SF53">
    <property type="entry name" value="HTH-TYPE TRANSCRIPTIONAL REPRESSOR NANR"/>
    <property type="match status" value="1"/>
</dbReference>
<accession>A0ABW2QF60</accession>
<name>A0ABW2QF60_9BURK</name>
<dbReference type="PRINTS" id="PR00035">
    <property type="entry name" value="HTHGNTR"/>
</dbReference>
<evidence type="ECO:0000256" key="2">
    <source>
        <dbReference type="ARBA" id="ARBA00023125"/>
    </source>
</evidence>
<feature type="domain" description="HTH gntR-type" evidence="4">
    <location>
        <begin position="9"/>
        <end position="78"/>
    </location>
</feature>
<dbReference type="RefSeq" id="WP_382198934.1">
    <property type="nucleotide sequence ID" value="NZ_JBHTCA010000002.1"/>
</dbReference>
<dbReference type="InterPro" id="IPR011711">
    <property type="entry name" value="GntR_C"/>
</dbReference>
<dbReference type="SMART" id="SM00345">
    <property type="entry name" value="HTH_GNTR"/>
    <property type="match status" value="1"/>
</dbReference>
<dbReference type="InterPro" id="IPR008920">
    <property type="entry name" value="TF_FadR/GntR_C"/>
</dbReference>
<dbReference type="EMBL" id="JBHTCA010000002">
    <property type="protein sequence ID" value="MFC7408116.1"/>
    <property type="molecule type" value="Genomic_DNA"/>
</dbReference>
<dbReference type="Gene3D" id="1.20.120.530">
    <property type="entry name" value="GntR ligand-binding domain-like"/>
    <property type="match status" value="1"/>
</dbReference>
<dbReference type="Pfam" id="PF07729">
    <property type="entry name" value="FCD"/>
    <property type="match status" value="1"/>
</dbReference>
<gene>
    <name evidence="5" type="primary">nanR</name>
    <name evidence="5" type="ORF">ACFQPB_04525</name>
</gene>
<reference evidence="6" key="1">
    <citation type="journal article" date="2019" name="Int. J. Syst. Evol. Microbiol.">
        <title>The Global Catalogue of Microorganisms (GCM) 10K type strain sequencing project: providing services to taxonomists for standard genome sequencing and annotation.</title>
        <authorList>
            <consortium name="The Broad Institute Genomics Platform"/>
            <consortium name="The Broad Institute Genome Sequencing Center for Infectious Disease"/>
            <person name="Wu L."/>
            <person name="Ma J."/>
        </authorList>
    </citation>
    <scope>NUCLEOTIDE SEQUENCE [LARGE SCALE GENOMIC DNA]</scope>
    <source>
        <strain evidence="6">CGMCC 1.12371</strain>
    </source>
</reference>
<evidence type="ECO:0000259" key="4">
    <source>
        <dbReference type="PROSITE" id="PS50949"/>
    </source>
</evidence>
<dbReference type="InterPro" id="IPR036388">
    <property type="entry name" value="WH-like_DNA-bd_sf"/>
</dbReference>
<evidence type="ECO:0000313" key="5">
    <source>
        <dbReference type="EMBL" id="MFC7408116.1"/>
    </source>
</evidence>
<dbReference type="SMART" id="SM00895">
    <property type="entry name" value="FCD"/>
    <property type="match status" value="1"/>
</dbReference>
<comment type="caution">
    <text evidence="5">The sequence shown here is derived from an EMBL/GenBank/DDBJ whole genome shotgun (WGS) entry which is preliminary data.</text>
</comment>
<dbReference type="Pfam" id="PF00392">
    <property type="entry name" value="GntR"/>
    <property type="match status" value="1"/>
</dbReference>
<dbReference type="PANTHER" id="PTHR43537">
    <property type="entry name" value="TRANSCRIPTIONAL REGULATOR, GNTR FAMILY"/>
    <property type="match status" value="1"/>
</dbReference>
<dbReference type="InterPro" id="IPR000524">
    <property type="entry name" value="Tscrpt_reg_HTH_GntR"/>
</dbReference>